<evidence type="ECO:0000313" key="3">
    <source>
        <dbReference type="Proteomes" id="UP001049518"/>
    </source>
</evidence>
<feature type="transmembrane region" description="Helical" evidence="1">
    <location>
        <begin position="5"/>
        <end position="25"/>
    </location>
</feature>
<keyword evidence="3" id="KW-1185">Reference proteome</keyword>
<keyword evidence="1" id="KW-0472">Membrane</keyword>
<feature type="transmembrane region" description="Helical" evidence="1">
    <location>
        <begin position="31"/>
        <end position="50"/>
    </location>
</feature>
<name>A0ABX8QX89_9ACTN</name>
<dbReference type="EMBL" id="CP059572">
    <property type="protein sequence ID" value="QXJ22946.1"/>
    <property type="molecule type" value="Genomic_DNA"/>
</dbReference>
<organism evidence="2 3">
    <name type="scientific">Actinomadura graeca</name>
    <dbReference type="NCBI Taxonomy" id="2750812"/>
    <lineage>
        <taxon>Bacteria</taxon>
        <taxon>Bacillati</taxon>
        <taxon>Actinomycetota</taxon>
        <taxon>Actinomycetes</taxon>
        <taxon>Streptosporangiales</taxon>
        <taxon>Thermomonosporaceae</taxon>
        <taxon>Actinomadura</taxon>
    </lineage>
</organism>
<dbReference type="Proteomes" id="UP001049518">
    <property type="component" value="Chromosome"/>
</dbReference>
<keyword evidence="1" id="KW-1133">Transmembrane helix</keyword>
<dbReference type="RefSeq" id="WP_231328618.1">
    <property type="nucleotide sequence ID" value="NZ_CP059572.1"/>
</dbReference>
<sequence length="56" mass="5967">MGKTILTILGVVLAIWVAMSVIGAVVSMLKVFFFIGFVAVLVVLAVTLISKTSRSR</sequence>
<reference evidence="2" key="1">
    <citation type="submission" date="2020-07" db="EMBL/GenBank/DDBJ databases">
        <authorList>
            <person name="Tarantini F.S."/>
            <person name="Hong K.W."/>
            <person name="Chan K.G."/>
        </authorList>
    </citation>
    <scope>NUCLEOTIDE SEQUENCE</scope>
    <source>
        <strain evidence="2">32-07</strain>
    </source>
</reference>
<proteinExistence type="predicted"/>
<evidence type="ECO:0000313" key="2">
    <source>
        <dbReference type="EMBL" id="QXJ22946.1"/>
    </source>
</evidence>
<evidence type="ECO:0008006" key="4">
    <source>
        <dbReference type="Google" id="ProtNLM"/>
    </source>
</evidence>
<gene>
    <name evidence="2" type="ORF">AGRA3207_004029</name>
</gene>
<evidence type="ECO:0000256" key="1">
    <source>
        <dbReference type="SAM" id="Phobius"/>
    </source>
</evidence>
<accession>A0ABX8QX89</accession>
<protein>
    <recommendedName>
        <fullName evidence="4">DUF1328 domain-containing protein</fullName>
    </recommendedName>
</protein>
<keyword evidence="1" id="KW-0812">Transmembrane</keyword>